<dbReference type="InterPro" id="IPR031633">
    <property type="entry name" value="SLD5_C"/>
</dbReference>
<protein>
    <recommendedName>
        <fullName evidence="3">DNA replication complex GINS protein SLD5</fullName>
    </recommendedName>
    <alternativeName>
        <fullName evidence="6">GINS complex subunit 4</fullName>
    </alternativeName>
</protein>
<dbReference type="Proteomes" id="UP000616769">
    <property type="component" value="Unassembled WGS sequence"/>
</dbReference>
<evidence type="ECO:0000256" key="4">
    <source>
        <dbReference type="ARBA" id="ARBA00022705"/>
    </source>
</evidence>
<evidence type="ECO:0000259" key="8">
    <source>
        <dbReference type="Pfam" id="PF16922"/>
    </source>
</evidence>
<feature type="domain" description="DNA replication complex GINS protein SLD5 C-terminal" evidence="8">
    <location>
        <begin position="89"/>
        <end position="138"/>
    </location>
</feature>
<dbReference type="Pfam" id="PF05916">
    <property type="entry name" value="Sld5"/>
    <property type="match status" value="1"/>
</dbReference>
<feature type="domain" description="GINS subunit" evidence="7">
    <location>
        <begin position="7"/>
        <end position="60"/>
    </location>
</feature>
<dbReference type="PIRSF" id="PIRSF007764">
    <property type="entry name" value="Sld5"/>
    <property type="match status" value="1"/>
</dbReference>
<dbReference type="OrthoDB" id="338231at2759"/>
<dbReference type="GO" id="GO:0006261">
    <property type="term" value="P:DNA-templated DNA replication"/>
    <property type="evidence" value="ECO:0007669"/>
    <property type="project" value="InterPro"/>
</dbReference>
<dbReference type="Gene3D" id="1.20.58.1030">
    <property type="match status" value="1"/>
</dbReference>
<evidence type="ECO:0000256" key="5">
    <source>
        <dbReference type="ARBA" id="ARBA00023242"/>
    </source>
</evidence>
<evidence type="ECO:0000313" key="10">
    <source>
        <dbReference type="Proteomes" id="UP000616769"/>
    </source>
</evidence>
<reference evidence="9 10" key="1">
    <citation type="journal article" date="2015" name="Parasit. Vectors">
        <title>Draft genome of the scabies mite.</title>
        <authorList>
            <person name="Rider S.D.Jr."/>
            <person name="Morgan M.S."/>
            <person name="Arlian L.G."/>
        </authorList>
    </citation>
    <scope>NUCLEOTIDE SEQUENCE [LARGE SCALE GENOMIC DNA]</scope>
    <source>
        <strain evidence="9">Arlian Lab</strain>
    </source>
</reference>
<evidence type="ECO:0000259" key="7">
    <source>
        <dbReference type="Pfam" id="PF05916"/>
    </source>
</evidence>
<comment type="subcellular location">
    <subcellularLocation>
        <location evidence="1">Nucleus</location>
    </subcellularLocation>
</comment>
<dbReference type="SUPFAM" id="SSF160059">
    <property type="entry name" value="PriA/YqbF domain"/>
    <property type="match status" value="1"/>
</dbReference>
<dbReference type="PANTHER" id="PTHR21206:SF0">
    <property type="entry name" value="DNA REPLICATION COMPLEX GINS PROTEIN SLD5"/>
    <property type="match status" value="1"/>
</dbReference>
<dbReference type="Gene3D" id="3.40.5.60">
    <property type="match status" value="1"/>
</dbReference>
<evidence type="ECO:0000256" key="2">
    <source>
        <dbReference type="ARBA" id="ARBA00008187"/>
    </source>
</evidence>
<proteinExistence type="inferred from homology"/>
<dbReference type="PANTHER" id="PTHR21206">
    <property type="entry name" value="SLD5 PROTEIN"/>
    <property type="match status" value="1"/>
</dbReference>
<gene>
    <name evidence="9" type="ORF">QR98_0074650</name>
</gene>
<dbReference type="InterPro" id="IPR021151">
    <property type="entry name" value="GINS_A"/>
</dbReference>
<accession>A0A132ADL0</accession>
<comment type="caution">
    <text evidence="9">The sequence shown here is derived from an EMBL/GenBank/DDBJ whole genome shotgun (WGS) entry which is preliminary data.</text>
</comment>
<dbReference type="AlphaFoldDB" id="A0A132ADL0"/>
<evidence type="ECO:0000256" key="6">
    <source>
        <dbReference type="ARBA" id="ARBA00030869"/>
    </source>
</evidence>
<name>A0A132ADL0_SARSC</name>
<dbReference type="GO" id="GO:0000811">
    <property type="term" value="C:GINS complex"/>
    <property type="evidence" value="ECO:0007669"/>
    <property type="project" value="TreeGrafter"/>
</dbReference>
<dbReference type="InterPro" id="IPR036224">
    <property type="entry name" value="GINS_bundle-like_dom_sf"/>
</dbReference>
<organism evidence="9 10">
    <name type="scientific">Sarcoptes scabiei</name>
    <name type="common">Itch mite</name>
    <name type="synonym">Acarus scabiei</name>
    <dbReference type="NCBI Taxonomy" id="52283"/>
    <lineage>
        <taxon>Eukaryota</taxon>
        <taxon>Metazoa</taxon>
        <taxon>Ecdysozoa</taxon>
        <taxon>Arthropoda</taxon>
        <taxon>Chelicerata</taxon>
        <taxon>Arachnida</taxon>
        <taxon>Acari</taxon>
        <taxon>Acariformes</taxon>
        <taxon>Sarcoptiformes</taxon>
        <taxon>Astigmata</taxon>
        <taxon>Psoroptidia</taxon>
        <taxon>Sarcoptoidea</taxon>
        <taxon>Sarcoptidae</taxon>
        <taxon>Sarcoptinae</taxon>
        <taxon>Sarcoptes</taxon>
    </lineage>
</organism>
<dbReference type="VEuPathDB" id="VectorBase:SSCA004483"/>
<sequence length="144" mass="16639">MEQHRAEIDRLQFTVNVYLRTRIQKIEENCTSLIRILKNDSQRAQKLMSAGEIKYLDKTYLSESVLGKLDIPIRDASQTFSLLELPDNDEDAYVFVKALKKTDVLVESEDGDQESVTLEPDSIHFLPYSSVRNFLNQQNNIVLM</sequence>
<dbReference type="InterPro" id="IPR008591">
    <property type="entry name" value="GINS_Sld5"/>
</dbReference>
<dbReference type="CDD" id="cd21692">
    <property type="entry name" value="GINS_B_Sld5"/>
    <property type="match status" value="1"/>
</dbReference>
<keyword evidence="4" id="KW-0235">DNA replication</keyword>
<dbReference type="GO" id="GO:0000727">
    <property type="term" value="P:double-strand break repair via break-induced replication"/>
    <property type="evidence" value="ECO:0007669"/>
    <property type="project" value="TreeGrafter"/>
</dbReference>
<dbReference type="Pfam" id="PF16922">
    <property type="entry name" value="SLD5_C"/>
    <property type="match status" value="1"/>
</dbReference>
<evidence type="ECO:0000256" key="1">
    <source>
        <dbReference type="ARBA" id="ARBA00004123"/>
    </source>
</evidence>
<keyword evidence="5" id="KW-0539">Nucleus</keyword>
<comment type="similarity">
    <text evidence="2">Belongs to the GINS4/SLD5 family.</text>
</comment>
<dbReference type="SUPFAM" id="SSF158573">
    <property type="entry name" value="GINS helical bundle-like"/>
    <property type="match status" value="1"/>
</dbReference>
<evidence type="ECO:0000256" key="3">
    <source>
        <dbReference type="ARBA" id="ARBA00014804"/>
    </source>
</evidence>
<evidence type="ECO:0000313" key="9">
    <source>
        <dbReference type="EMBL" id="KPM08939.1"/>
    </source>
</evidence>
<dbReference type="EMBL" id="JXLN01012894">
    <property type="protein sequence ID" value="KPM08939.1"/>
    <property type="molecule type" value="Genomic_DNA"/>
</dbReference>